<dbReference type="EMBL" id="RCMI01001369">
    <property type="protein sequence ID" value="KAG2885997.1"/>
    <property type="molecule type" value="Genomic_DNA"/>
</dbReference>
<dbReference type="EMBL" id="MJFZ01000178">
    <property type="protein sequence ID" value="RAW35133.1"/>
    <property type="molecule type" value="Genomic_DNA"/>
</dbReference>
<reference evidence="6 7" key="1">
    <citation type="submission" date="2018-01" db="EMBL/GenBank/DDBJ databases">
        <title>Draft genome of the strawberry crown rot pathogen Phytophthora cactorum.</title>
        <authorList>
            <person name="Armitage A.D."/>
            <person name="Lysoe E."/>
            <person name="Nellist C.F."/>
            <person name="Harrison R.J."/>
            <person name="Brurberg M.B."/>
        </authorList>
    </citation>
    <scope>NUCLEOTIDE SEQUENCE [LARGE SCALE GENOMIC DNA]</scope>
    <source>
        <strain evidence="6 7">10300</strain>
    </source>
</reference>
<evidence type="ECO:0000313" key="2">
    <source>
        <dbReference type="EMBL" id="KAG2885997.1"/>
    </source>
</evidence>
<dbReference type="InterPro" id="IPR048324">
    <property type="entry name" value="ZSWIM1-3_RNaseH-like"/>
</dbReference>
<gene>
    <name evidence="6" type="ORF">PC110_g8537</name>
    <name evidence="2" type="ORF">PC115_g20807</name>
    <name evidence="3" type="ORF">PC117_g23072</name>
    <name evidence="4" type="ORF">PC118_g20938</name>
    <name evidence="5" type="ORF">PC129_g20340</name>
</gene>
<dbReference type="AlphaFoldDB" id="A0A329SE63"/>
<dbReference type="EMBL" id="RCMV01001431">
    <property type="protein sequence ID" value="KAG3208638.1"/>
    <property type="molecule type" value="Genomic_DNA"/>
</dbReference>
<proteinExistence type="predicted"/>
<dbReference type="EMBL" id="RCMK01001353">
    <property type="protein sequence ID" value="KAG2896150.1"/>
    <property type="molecule type" value="Genomic_DNA"/>
</dbReference>
<dbReference type="PANTHER" id="PTHR31569">
    <property type="entry name" value="SWIM-TYPE DOMAIN-CONTAINING PROTEIN"/>
    <property type="match status" value="1"/>
</dbReference>
<dbReference type="Proteomes" id="UP000760860">
    <property type="component" value="Unassembled WGS sequence"/>
</dbReference>
<name>A0A329SE63_9STRA</name>
<dbReference type="Proteomes" id="UP000251314">
    <property type="component" value="Unassembled WGS sequence"/>
</dbReference>
<dbReference type="InterPro" id="IPR052579">
    <property type="entry name" value="Zinc_finger_SWIM"/>
</dbReference>
<evidence type="ECO:0000313" key="6">
    <source>
        <dbReference type="EMBL" id="RAW35133.1"/>
    </source>
</evidence>
<evidence type="ECO:0000313" key="4">
    <source>
        <dbReference type="EMBL" id="KAG2963359.1"/>
    </source>
</evidence>
<organism evidence="6 7">
    <name type="scientific">Phytophthora cactorum</name>
    <dbReference type="NCBI Taxonomy" id="29920"/>
    <lineage>
        <taxon>Eukaryota</taxon>
        <taxon>Sar</taxon>
        <taxon>Stramenopiles</taxon>
        <taxon>Oomycota</taxon>
        <taxon>Peronosporomycetes</taxon>
        <taxon>Peronosporales</taxon>
        <taxon>Peronosporaceae</taxon>
        <taxon>Phytophthora</taxon>
    </lineage>
</organism>
<dbReference type="Proteomes" id="UP000697107">
    <property type="component" value="Unassembled WGS sequence"/>
</dbReference>
<feature type="domain" description="ZSWIM1/3 RNaseH-like" evidence="1">
    <location>
        <begin position="246"/>
        <end position="366"/>
    </location>
</feature>
<dbReference type="Proteomes" id="UP000774804">
    <property type="component" value="Unassembled WGS sequence"/>
</dbReference>
<dbReference type="Proteomes" id="UP000736787">
    <property type="component" value="Unassembled WGS sequence"/>
</dbReference>
<comment type="caution">
    <text evidence="6">The sequence shown here is derived from an EMBL/GenBank/DDBJ whole genome shotgun (WGS) entry which is preliminary data.</text>
</comment>
<evidence type="ECO:0000313" key="3">
    <source>
        <dbReference type="EMBL" id="KAG2896150.1"/>
    </source>
</evidence>
<evidence type="ECO:0000313" key="5">
    <source>
        <dbReference type="EMBL" id="KAG3208638.1"/>
    </source>
</evidence>
<protein>
    <recommendedName>
        <fullName evidence="1">ZSWIM1/3 RNaseH-like domain-containing protein</fullName>
    </recommendedName>
</protein>
<evidence type="ECO:0000259" key="1">
    <source>
        <dbReference type="Pfam" id="PF21056"/>
    </source>
</evidence>
<dbReference type="OrthoDB" id="123859at2759"/>
<reference evidence="2" key="2">
    <citation type="submission" date="2018-10" db="EMBL/GenBank/DDBJ databases">
        <title>Effector identification in a new, highly contiguous assembly of the strawberry crown rot pathogen Phytophthora cactorum.</title>
        <authorList>
            <person name="Armitage A.D."/>
            <person name="Nellist C.F."/>
            <person name="Bates H."/>
            <person name="Vickerstaff R.J."/>
            <person name="Harrison R.J."/>
        </authorList>
    </citation>
    <scope>NUCLEOTIDE SEQUENCE</scope>
    <source>
        <strain evidence="2">4032</strain>
        <strain evidence="3">4040</strain>
        <strain evidence="4">P415</strain>
        <strain evidence="5">P421</strain>
    </source>
</reference>
<keyword evidence="7" id="KW-1185">Reference proteome</keyword>
<dbReference type="Pfam" id="PF21056">
    <property type="entry name" value="ZSWIM1-3_RNaseH-like"/>
    <property type="match status" value="1"/>
</dbReference>
<dbReference type="VEuPathDB" id="FungiDB:PC110_g8537"/>
<dbReference type="STRING" id="29920.A0A329SE63"/>
<dbReference type="PANTHER" id="PTHR31569:SF4">
    <property type="entry name" value="SWIM-TYPE DOMAIN-CONTAINING PROTEIN"/>
    <property type="match status" value="1"/>
</dbReference>
<sequence>MSDSEQELQVPSGSTWACLQLDVEWHDDWDAFSAYMDDCQAATHQIFRQRTSTSHLSAKEESGDCRRLGGIMRQRRNCGRWRRRGDVGVTWTFNEECKNVWIKLVWTHGWNRKSREKEKRKSYFEKSTGCKANVKAAVAWNDTNNAFMVHITGFDVRHNHSVSKAVYANHVSNRRVKNPSILAFVDELQAARSKPKLFMQYLRKKTGKKVALRDVHNMVARMKEKRRGGATAEERLEMVLRGIFECRGNRATVYVDDDKTAQTITLQTRQMRRLFKAFAEVLLVDATYNTNDSRYKLFSFMVNDVYEHGQYVQHSLMENESAECLSDAISSFKFNNPSWDQVKVIVFDKGMGKMALLESKFPGVKVSLSPEEVHSNRDGRERVWWAD</sequence>
<dbReference type="EMBL" id="RCML01001343">
    <property type="protein sequence ID" value="KAG2963359.1"/>
    <property type="molecule type" value="Genomic_DNA"/>
</dbReference>
<accession>A0A329SE63</accession>
<evidence type="ECO:0000313" key="7">
    <source>
        <dbReference type="Proteomes" id="UP000251314"/>
    </source>
</evidence>